<name>A0A8T0DXP9_ARGBR</name>
<keyword evidence="3" id="KW-1185">Reference proteome</keyword>
<proteinExistence type="predicted"/>
<gene>
    <name evidence="2" type="ORF">HNY73_021498</name>
</gene>
<dbReference type="Proteomes" id="UP000807504">
    <property type="component" value="Unassembled WGS sequence"/>
</dbReference>
<organism evidence="2 3">
    <name type="scientific">Argiope bruennichi</name>
    <name type="common">Wasp spider</name>
    <name type="synonym">Aranea bruennichi</name>
    <dbReference type="NCBI Taxonomy" id="94029"/>
    <lineage>
        <taxon>Eukaryota</taxon>
        <taxon>Metazoa</taxon>
        <taxon>Ecdysozoa</taxon>
        <taxon>Arthropoda</taxon>
        <taxon>Chelicerata</taxon>
        <taxon>Arachnida</taxon>
        <taxon>Araneae</taxon>
        <taxon>Araneomorphae</taxon>
        <taxon>Entelegynae</taxon>
        <taxon>Araneoidea</taxon>
        <taxon>Araneidae</taxon>
        <taxon>Argiope</taxon>
    </lineage>
</organism>
<protein>
    <submittedName>
        <fullName evidence="2">Uncharacterized protein</fullName>
    </submittedName>
</protein>
<evidence type="ECO:0000256" key="1">
    <source>
        <dbReference type="SAM" id="MobiDB-lite"/>
    </source>
</evidence>
<reference evidence="2" key="1">
    <citation type="journal article" date="2020" name="bioRxiv">
        <title>Chromosome-level reference genome of the European wasp spider Argiope bruennichi: a resource for studies on range expansion and evolutionary adaptation.</title>
        <authorList>
            <person name="Sheffer M.M."/>
            <person name="Hoppe A."/>
            <person name="Krehenwinkel H."/>
            <person name="Uhl G."/>
            <person name="Kuss A.W."/>
            <person name="Jensen L."/>
            <person name="Jensen C."/>
            <person name="Gillespie R.G."/>
            <person name="Hoff K.J."/>
            <person name="Prost S."/>
        </authorList>
    </citation>
    <scope>NUCLEOTIDE SEQUENCE</scope>
</reference>
<accession>A0A8T0DXP9</accession>
<dbReference type="EMBL" id="JABXBU010002231">
    <property type="protein sequence ID" value="KAF8763298.1"/>
    <property type="molecule type" value="Genomic_DNA"/>
</dbReference>
<evidence type="ECO:0000313" key="2">
    <source>
        <dbReference type="EMBL" id="KAF8763298.1"/>
    </source>
</evidence>
<sequence>MALGAFCLPPQKNSTRSSSRKQPLRAMLTPPMTEKFFGALESRIFLQISSPLWPAVSVRTACSMSPYAVPSISLVGRWQ</sequence>
<dbReference type="AlphaFoldDB" id="A0A8T0DXP9"/>
<comment type="caution">
    <text evidence="2">The sequence shown here is derived from an EMBL/GenBank/DDBJ whole genome shotgun (WGS) entry which is preliminary data.</text>
</comment>
<reference evidence="2" key="2">
    <citation type="submission" date="2020-06" db="EMBL/GenBank/DDBJ databases">
        <authorList>
            <person name="Sheffer M."/>
        </authorList>
    </citation>
    <scope>NUCLEOTIDE SEQUENCE</scope>
</reference>
<feature type="region of interest" description="Disordered" evidence="1">
    <location>
        <begin position="1"/>
        <end position="23"/>
    </location>
</feature>
<evidence type="ECO:0000313" key="3">
    <source>
        <dbReference type="Proteomes" id="UP000807504"/>
    </source>
</evidence>